<evidence type="ECO:0000313" key="2">
    <source>
        <dbReference type="EMBL" id="GBP72234.1"/>
    </source>
</evidence>
<evidence type="ECO:0000256" key="1">
    <source>
        <dbReference type="SAM" id="MobiDB-lite"/>
    </source>
</evidence>
<gene>
    <name evidence="2" type="ORF">EVAR_58000_1</name>
</gene>
<organism evidence="2 3">
    <name type="scientific">Eumeta variegata</name>
    <name type="common">Bagworm moth</name>
    <name type="synonym">Eumeta japonica</name>
    <dbReference type="NCBI Taxonomy" id="151549"/>
    <lineage>
        <taxon>Eukaryota</taxon>
        <taxon>Metazoa</taxon>
        <taxon>Ecdysozoa</taxon>
        <taxon>Arthropoda</taxon>
        <taxon>Hexapoda</taxon>
        <taxon>Insecta</taxon>
        <taxon>Pterygota</taxon>
        <taxon>Neoptera</taxon>
        <taxon>Endopterygota</taxon>
        <taxon>Lepidoptera</taxon>
        <taxon>Glossata</taxon>
        <taxon>Ditrysia</taxon>
        <taxon>Tineoidea</taxon>
        <taxon>Psychidae</taxon>
        <taxon>Oiketicinae</taxon>
        <taxon>Eumeta</taxon>
    </lineage>
</organism>
<keyword evidence="3" id="KW-1185">Reference proteome</keyword>
<reference evidence="2 3" key="1">
    <citation type="journal article" date="2019" name="Commun. Biol.">
        <title>The bagworm genome reveals a unique fibroin gene that provides high tensile strength.</title>
        <authorList>
            <person name="Kono N."/>
            <person name="Nakamura H."/>
            <person name="Ohtoshi R."/>
            <person name="Tomita M."/>
            <person name="Numata K."/>
            <person name="Arakawa K."/>
        </authorList>
    </citation>
    <scope>NUCLEOTIDE SEQUENCE [LARGE SCALE GENOMIC DNA]</scope>
</reference>
<dbReference type="EMBL" id="BGZK01001138">
    <property type="protein sequence ID" value="GBP72234.1"/>
    <property type="molecule type" value="Genomic_DNA"/>
</dbReference>
<dbReference type="Proteomes" id="UP000299102">
    <property type="component" value="Unassembled WGS sequence"/>
</dbReference>
<dbReference type="AlphaFoldDB" id="A0A4C1YBB0"/>
<comment type="caution">
    <text evidence="2">The sequence shown here is derived from an EMBL/GenBank/DDBJ whole genome shotgun (WGS) entry which is preliminary data.</text>
</comment>
<feature type="region of interest" description="Disordered" evidence="1">
    <location>
        <begin position="57"/>
        <end position="89"/>
    </location>
</feature>
<name>A0A4C1YBB0_EUMVA</name>
<proteinExistence type="predicted"/>
<feature type="compositionally biased region" description="Polar residues" evidence="1">
    <location>
        <begin position="75"/>
        <end position="89"/>
    </location>
</feature>
<evidence type="ECO:0000313" key="3">
    <source>
        <dbReference type="Proteomes" id="UP000299102"/>
    </source>
</evidence>
<protein>
    <submittedName>
        <fullName evidence="2">Uncharacterized protein</fullName>
    </submittedName>
</protein>
<sequence>MILELERLFSQGRKRNQGQVVKLEWEPSAKQRIQSKAVSRLGCRRVTANGRTARDGRAAIGETSPPVLGRDKGSTHTLKMNPTSRAMDL</sequence>
<accession>A0A4C1YBB0</accession>